<proteinExistence type="predicted"/>
<dbReference type="OrthoDB" id="2735536at2759"/>
<dbReference type="Proteomes" id="UP000634136">
    <property type="component" value="Unassembled WGS sequence"/>
</dbReference>
<organism evidence="3 4">
    <name type="scientific">Senna tora</name>
    <dbReference type="NCBI Taxonomy" id="362788"/>
    <lineage>
        <taxon>Eukaryota</taxon>
        <taxon>Viridiplantae</taxon>
        <taxon>Streptophyta</taxon>
        <taxon>Embryophyta</taxon>
        <taxon>Tracheophyta</taxon>
        <taxon>Spermatophyta</taxon>
        <taxon>Magnoliopsida</taxon>
        <taxon>eudicotyledons</taxon>
        <taxon>Gunneridae</taxon>
        <taxon>Pentapetalae</taxon>
        <taxon>rosids</taxon>
        <taxon>fabids</taxon>
        <taxon>Fabales</taxon>
        <taxon>Fabaceae</taxon>
        <taxon>Caesalpinioideae</taxon>
        <taxon>Cassia clade</taxon>
        <taxon>Senna</taxon>
    </lineage>
</organism>
<evidence type="ECO:0000313" key="3">
    <source>
        <dbReference type="EMBL" id="KAF7844911.1"/>
    </source>
</evidence>
<protein>
    <submittedName>
        <fullName evidence="3">Putative anthocyanidin reductase isoform X1</fullName>
    </submittedName>
</protein>
<keyword evidence="2" id="KW-0560">Oxidoreductase</keyword>
<name>A0A834XJC9_9FABA</name>
<evidence type="ECO:0000256" key="1">
    <source>
        <dbReference type="ARBA" id="ARBA00022857"/>
    </source>
</evidence>
<accession>A0A834XJC9</accession>
<keyword evidence="4" id="KW-1185">Reference proteome</keyword>
<dbReference type="PANTHER" id="PTHR10366">
    <property type="entry name" value="NAD DEPENDENT EPIMERASE/DEHYDRATASE"/>
    <property type="match status" value="1"/>
</dbReference>
<dbReference type="Gene3D" id="3.40.50.720">
    <property type="entry name" value="NAD(P)-binding Rossmann-like Domain"/>
    <property type="match status" value="1"/>
</dbReference>
<gene>
    <name evidence="3" type="ORF">G2W53_001816</name>
</gene>
<dbReference type="InterPro" id="IPR036291">
    <property type="entry name" value="NAD(P)-bd_dom_sf"/>
</dbReference>
<reference evidence="3" key="1">
    <citation type="submission" date="2020-09" db="EMBL/GenBank/DDBJ databases">
        <title>Genome-Enabled Discovery of Anthraquinone Biosynthesis in Senna tora.</title>
        <authorList>
            <person name="Kang S.-H."/>
            <person name="Pandey R.P."/>
            <person name="Lee C.-M."/>
            <person name="Sim J.-S."/>
            <person name="Jeong J.-T."/>
            <person name="Choi B.-S."/>
            <person name="Jung M."/>
            <person name="Ginzburg D."/>
            <person name="Zhao K."/>
            <person name="Won S.Y."/>
            <person name="Oh T.-J."/>
            <person name="Yu Y."/>
            <person name="Kim N.-H."/>
            <person name="Lee O.R."/>
            <person name="Lee T.-H."/>
            <person name="Bashyal P."/>
            <person name="Kim T.-S."/>
            <person name="Lee W.-H."/>
            <person name="Kawkins C."/>
            <person name="Kim C.-K."/>
            <person name="Kim J.S."/>
            <person name="Ahn B.O."/>
            <person name="Rhee S.Y."/>
            <person name="Sohng J.K."/>
        </authorList>
    </citation>
    <scope>NUCLEOTIDE SEQUENCE</scope>
    <source>
        <tissue evidence="3">Leaf</tissue>
    </source>
</reference>
<dbReference type="PANTHER" id="PTHR10366:SF696">
    <property type="entry name" value="OS07G0601900 PROTEIN"/>
    <property type="match status" value="1"/>
</dbReference>
<sequence>MEVVTLTCGLVGGDTVQSSLSGSLAVCISHLTQNSEELKSLKFLEQLLGKIPLVHIDDVCEAHIFCMENPSITNGRFLCANSFVSSQEIANYYLLNYPEIQLKQQ</sequence>
<dbReference type="InterPro" id="IPR050425">
    <property type="entry name" value="NAD(P)_dehydrat-like"/>
</dbReference>
<dbReference type="AlphaFoldDB" id="A0A834XJC9"/>
<dbReference type="SUPFAM" id="SSF51735">
    <property type="entry name" value="NAD(P)-binding Rossmann-fold domains"/>
    <property type="match status" value="1"/>
</dbReference>
<evidence type="ECO:0000313" key="4">
    <source>
        <dbReference type="Proteomes" id="UP000634136"/>
    </source>
</evidence>
<dbReference type="GO" id="GO:0016616">
    <property type="term" value="F:oxidoreductase activity, acting on the CH-OH group of donors, NAD or NADP as acceptor"/>
    <property type="evidence" value="ECO:0007669"/>
    <property type="project" value="TreeGrafter"/>
</dbReference>
<comment type="caution">
    <text evidence="3">The sequence shown here is derived from an EMBL/GenBank/DDBJ whole genome shotgun (WGS) entry which is preliminary data.</text>
</comment>
<keyword evidence="1" id="KW-0521">NADP</keyword>
<evidence type="ECO:0000256" key="2">
    <source>
        <dbReference type="ARBA" id="ARBA00023002"/>
    </source>
</evidence>
<dbReference type="EMBL" id="JAAIUW010000001">
    <property type="protein sequence ID" value="KAF7844911.1"/>
    <property type="molecule type" value="Genomic_DNA"/>
</dbReference>